<dbReference type="AlphaFoldDB" id="A0A9X6NG49"/>
<reference evidence="2" key="1">
    <citation type="submission" date="2017-01" db="EMBL/GenBank/DDBJ databases">
        <title>Comparative genomics of anhydrobiosis in the tardigrade Hypsibius dujardini.</title>
        <authorList>
            <person name="Yoshida Y."/>
            <person name="Koutsovoulos G."/>
            <person name="Laetsch D."/>
            <person name="Stevens L."/>
            <person name="Kumar S."/>
            <person name="Horikawa D."/>
            <person name="Ishino K."/>
            <person name="Komine S."/>
            <person name="Tomita M."/>
            <person name="Blaxter M."/>
            <person name="Arakawa K."/>
        </authorList>
    </citation>
    <scope>NUCLEOTIDE SEQUENCE [LARGE SCALE GENOMIC DNA]</scope>
    <source>
        <strain evidence="2">Z151</strain>
    </source>
</reference>
<proteinExistence type="predicted"/>
<protein>
    <submittedName>
        <fullName evidence="1">Uncharacterized protein</fullName>
    </submittedName>
</protein>
<comment type="caution">
    <text evidence="1">The sequence shown here is derived from an EMBL/GenBank/DDBJ whole genome shotgun (WGS) entry which is preliminary data.</text>
</comment>
<gene>
    <name evidence="1" type="ORF">BV898_14582</name>
</gene>
<dbReference type="EMBL" id="MTYJ01000180">
    <property type="protein sequence ID" value="OWA50051.1"/>
    <property type="molecule type" value="Genomic_DNA"/>
</dbReference>
<name>A0A9X6NG49_HYPEX</name>
<organism evidence="1 2">
    <name type="scientific">Hypsibius exemplaris</name>
    <name type="common">Freshwater tardigrade</name>
    <dbReference type="NCBI Taxonomy" id="2072580"/>
    <lineage>
        <taxon>Eukaryota</taxon>
        <taxon>Metazoa</taxon>
        <taxon>Ecdysozoa</taxon>
        <taxon>Tardigrada</taxon>
        <taxon>Eutardigrada</taxon>
        <taxon>Parachela</taxon>
        <taxon>Hypsibioidea</taxon>
        <taxon>Hypsibiidae</taxon>
        <taxon>Hypsibius</taxon>
    </lineage>
</organism>
<evidence type="ECO:0000313" key="1">
    <source>
        <dbReference type="EMBL" id="OWA50051.1"/>
    </source>
</evidence>
<keyword evidence="2" id="KW-1185">Reference proteome</keyword>
<sequence>MDVKPLRLQLVKHRRLLFLSSVSTVATPQVGSRRGEEPRAVRWQSECNALDNGIFLVAGSSSSSSSGWQRIQPVYCCVRGSSIRA</sequence>
<accession>A0A9X6NG49</accession>
<evidence type="ECO:0000313" key="2">
    <source>
        <dbReference type="Proteomes" id="UP000192578"/>
    </source>
</evidence>
<dbReference type="Proteomes" id="UP000192578">
    <property type="component" value="Unassembled WGS sequence"/>
</dbReference>